<dbReference type="PIRSF" id="PIRSF006603">
    <property type="entry name" value="DinF"/>
    <property type="match status" value="1"/>
</dbReference>
<organism evidence="14 15">
    <name type="scientific">Candidatus Faecousia excrementigallinarum</name>
    <dbReference type="NCBI Taxonomy" id="2840806"/>
    <lineage>
        <taxon>Bacteria</taxon>
        <taxon>Bacillati</taxon>
        <taxon>Bacillota</taxon>
        <taxon>Clostridia</taxon>
        <taxon>Eubacteriales</taxon>
        <taxon>Oscillospiraceae</taxon>
        <taxon>Faecousia</taxon>
    </lineage>
</organism>
<dbReference type="AlphaFoldDB" id="A0A9D0Z2T4"/>
<keyword evidence="11 13" id="KW-0472">Membrane</keyword>
<evidence type="ECO:0000256" key="4">
    <source>
        <dbReference type="ARBA" id="ARBA00020268"/>
    </source>
</evidence>
<dbReference type="GO" id="GO:0015297">
    <property type="term" value="F:antiporter activity"/>
    <property type="evidence" value="ECO:0007669"/>
    <property type="project" value="UniProtKB-KW"/>
</dbReference>
<name>A0A9D0Z2T4_9FIRM</name>
<feature type="transmembrane region" description="Helical" evidence="13">
    <location>
        <begin position="199"/>
        <end position="225"/>
    </location>
</feature>
<evidence type="ECO:0000256" key="2">
    <source>
        <dbReference type="ARBA" id="ARBA00004651"/>
    </source>
</evidence>
<feature type="transmembrane region" description="Helical" evidence="13">
    <location>
        <begin position="63"/>
        <end position="84"/>
    </location>
</feature>
<evidence type="ECO:0000256" key="11">
    <source>
        <dbReference type="ARBA" id="ARBA00023136"/>
    </source>
</evidence>
<feature type="transmembrane region" description="Helical" evidence="13">
    <location>
        <begin position="429"/>
        <end position="449"/>
    </location>
</feature>
<evidence type="ECO:0000256" key="10">
    <source>
        <dbReference type="ARBA" id="ARBA00023065"/>
    </source>
</evidence>
<dbReference type="InterPro" id="IPR002528">
    <property type="entry name" value="MATE_fam"/>
</dbReference>
<feature type="transmembrane region" description="Helical" evidence="13">
    <location>
        <begin position="291"/>
        <end position="317"/>
    </location>
</feature>
<evidence type="ECO:0000256" key="1">
    <source>
        <dbReference type="ARBA" id="ARBA00003408"/>
    </source>
</evidence>
<reference evidence="14" key="1">
    <citation type="submission" date="2020-10" db="EMBL/GenBank/DDBJ databases">
        <authorList>
            <person name="Gilroy R."/>
        </authorList>
    </citation>
    <scope>NUCLEOTIDE SEQUENCE</scope>
    <source>
        <strain evidence="14">13361</strain>
    </source>
</reference>
<reference evidence="14" key="2">
    <citation type="journal article" date="2021" name="PeerJ">
        <title>Extensive microbial diversity within the chicken gut microbiome revealed by metagenomics and culture.</title>
        <authorList>
            <person name="Gilroy R."/>
            <person name="Ravi A."/>
            <person name="Getino M."/>
            <person name="Pursley I."/>
            <person name="Horton D.L."/>
            <person name="Alikhan N.F."/>
            <person name="Baker D."/>
            <person name="Gharbi K."/>
            <person name="Hall N."/>
            <person name="Watson M."/>
            <person name="Adriaenssens E.M."/>
            <person name="Foster-Nyarko E."/>
            <person name="Jarju S."/>
            <person name="Secka A."/>
            <person name="Antonio M."/>
            <person name="Oren A."/>
            <person name="Chaudhuri R.R."/>
            <person name="La Ragione R."/>
            <person name="Hildebrand F."/>
            <person name="Pallen M.J."/>
        </authorList>
    </citation>
    <scope>NUCLEOTIDE SEQUENCE</scope>
    <source>
        <strain evidence="14">13361</strain>
    </source>
</reference>
<dbReference type="InterPro" id="IPR048279">
    <property type="entry name" value="MdtK-like"/>
</dbReference>
<evidence type="ECO:0000256" key="13">
    <source>
        <dbReference type="SAM" id="Phobius"/>
    </source>
</evidence>
<dbReference type="PANTHER" id="PTHR43298">
    <property type="entry name" value="MULTIDRUG RESISTANCE PROTEIN NORM-RELATED"/>
    <property type="match status" value="1"/>
</dbReference>
<dbReference type="PANTHER" id="PTHR43298:SF2">
    <property type="entry name" value="FMN_FAD EXPORTER YEEO-RELATED"/>
    <property type="match status" value="1"/>
</dbReference>
<proteinExistence type="inferred from homology"/>
<dbReference type="GO" id="GO:0006811">
    <property type="term" value="P:monoatomic ion transport"/>
    <property type="evidence" value="ECO:0007669"/>
    <property type="project" value="UniProtKB-KW"/>
</dbReference>
<feature type="transmembrane region" description="Helical" evidence="13">
    <location>
        <begin position="371"/>
        <end position="391"/>
    </location>
</feature>
<evidence type="ECO:0000256" key="6">
    <source>
        <dbReference type="ARBA" id="ARBA00022449"/>
    </source>
</evidence>
<keyword evidence="8 13" id="KW-0812">Transmembrane</keyword>
<dbReference type="GO" id="GO:0042910">
    <property type="term" value="F:xenobiotic transmembrane transporter activity"/>
    <property type="evidence" value="ECO:0007669"/>
    <property type="project" value="InterPro"/>
</dbReference>
<feature type="transmembrane region" description="Helical" evidence="13">
    <location>
        <begin position="329"/>
        <end position="351"/>
    </location>
</feature>
<feature type="transmembrane region" description="Helical" evidence="13">
    <location>
        <begin position="21"/>
        <end position="43"/>
    </location>
</feature>
<dbReference type="Proteomes" id="UP000886796">
    <property type="component" value="Unassembled WGS sequence"/>
</dbReference>
<feature type="transmembrane region" description="Helical" evidence="13">
    <location>
        <begin position="170"/>
        <end position="193"/>
    </location>
</feature>
<feature type="transmembrane region" description="Helical" evidence="13">
    <location>
        <begin position="403"/>
        <end position="423"/>
    </location>
</feature>
<accession>A0A9D0Z2T4</accession>
<evidence type="ECO:0000313" key="14">
    <source>
        <dbReference type="EMBL" id="HIQ67992.1"/>
    </source>
</evidence>
<keyword evidence="5" id="KW-0813">Transport</keyword>
<evidence type="ECO:0000256" key="3">
    <source>
        <dbReference type="ARBA" id="ARBA00010199"/>
    </source>
</evidence>
<keyword evidence="9 13" id="KW-1133">Transmembrane helix</keyword>
<gene>
    <name evidence="14" type="ORF">IAB74_05755</name>
</gene>
<comment type="caution">
    <text evidence="14">The sequence shown here is derived from an EMBL/GenBank/DDBJ whole genome shotgun (WGS) entry which is preliminary data.</text>
</comment>
<dbReference type="NCBIfam" id="TIGR00797">
    <property type="entry name" value="matE"/>
    <property type="match status" value="1"/>
</dbReference>
<evidence type="ECO:0000313" key="15">
    <source>
        <dbReference type="Proteomes" id="UP000886796"/>
    </source>
</evidence>
<feature type="transmembrane region" description="Helical" evidence="13">
    <location>
        <begin position="96"/>
        <end position="121"/>
    </location>
</feature>
<evidence type="ECO:0000256" key="9">
    <source>
        <dbReference type="ARBA" id="ARBA00022989"/>
    </source>
</evidence>
<evidence type="ECO:0000256" key="7">
    <source>
        <dbReference type="ARBA" id="ARBA00022475"/>
    </source>
</evidence>
<dbReference type="EMBL" id="DVFK01000080">
    <property type="protein sequence ID" value="HIQ67992.1"/>
    <property type="molecule type" value="Genomic_DNA"/>
</dbReference>
<protein>
    <recommendedName>
        <fullName evidence="4">Probable multidrug resistance protein NorM</fullName>
    </recommendedName>
    <alternativeName>
        <fullName evidence="12">Multidrug-efflux transporter</fullName>
    </alternativeName>
</protein>
<dbReference type="GO" id="GO:0005886">
    <property type="term" value="C:plasma membrane"/>
    <property type="evidence" value="ECO:0007669"/>
    <property type="project" value="UniProtKB-SubCell"/>
</dbReference>
<comment type="subcellular location">
    <subcellularLocation>
        <location evidence="2">Cell membrane</location>
        <topology evidence="2">Multi-pass membrane protein</topology>
    </subcellularLocation>
</comment>
<feature type="transmembrane region" description="Helical" evidence="13">
    <location>
        <begin position="141"/>
        <end position="158"/>
    </location>
</feature>
<comment type="function">
    <text evidence="1">Multidrug efflux pump.</text>
</comment>
<evidence type="ECO:0000256" key="8">
    <source>
        <dbReference type="ARBA" id="ARBA00022692"/>
    </source>
</evidence>
<evidence type="ECO:0000256" key="12">
    <source>
        <dbReference type="ARBA" id="ARBA00031636"/>
    </source>
</evidence>
<dbReference type="InterPro" id="IPR050222">
    <property type="entry name" value="MATE_MdtK"/>
</dbReference>
<keyword evidence="6" id="KW-0050">Antiport</keyword>
<feature type="transmembrane region" description="Helical" evidence="13">
    <location>
        <begin position="246"/>
        <end position="271"/>
    </location>
</feature>
<dbReference type="CDD" id="cd13144">
    <property type="entry name" value="MATE_like_4"/>
    <property type="match status" value="1"/>
</dbReference>
<keyword evidence="7" id="KW-1003">Cell membrane</keyword>
<evidence type="ECO:0000256" key="5">
    <source>
        <dbReference type="ARBA" id="ARBA00022448"/>
    </source>
</evidence>
<sequence>MEEKKEPKLDENKMRTRPAGRLLFTMALPLILSMLVQAVYNVVDSVYVSQISESAVTALSLAFPVQNLLIGCAIGVAVGVNSLLSKSLGEGNRDHANIAAGNGIFLAAIVMALFMAFGILGSRPYYTIQSTVAETIEGGTSYVYICCLFCGGLLIEVLGERLLQATGRTIYTLFTQGTGAILNIILDPVFIFGFEPLGIAPMGVAGAAVATVIGQWVAGIMAVIFNLKCNKEVEFGLQYIRPHGKVMKLILAVGIPSMVMMAIGSVMNFAMNQILLGFTQYGETPAAVFGVYFKLQSFVFMPVFGLNNAAITLVAYNYGARLPQRITKVLKASVTGAFVFMVAGTLLFQFAPNLLLMPFDPSADFMDMGMTALRIISFHFPLAAIGIALSASFQGLGNGSYSTIISLCRQLIVLVPVTYLLSLSGNIHLVWWAFLISEVVSLALTLLFFRRIYKARIKPLYT</sequence>
<comment type="similarity">
    <text evidence="3">Belongs to the multi antimicrobial extrusion (MATE) (TC 2.A.66.1) family.</text>
</comment>
<dbReference type="Pfam" id="PF01554">
    <property type="entry name" value="MatE"/>
    <property type="match status" value="2"/>
</dbReference>
<keyword evidence="10" id="KW-0406">Ion transport</keyword>